<dbReference type="Proteomes" id="UP000015480">
    <property type="component" value="Chromosome"/>
</dbReference>
<gene>
    <name evidence="1" type="ORF">JCM7686_1319</name>
</gene>
<dbReference type="OrthoDB" id="242387at2"/>
<keyword evidence="2" id="KW-1185">Reference proteome</keyword>
<organism evidence="1 2">
    <name type="scientific">Paracoccus aminophilus JCM 7686</name>
    <dbReference type="NCBI Taxonomy" id="1367847"/>
    <lineage>
        <taxon>Bacteria</taxon>
        <taxon>Pseudomonadati</taxon>
        <taxon>Pseudomonadota</taxon>
        <taxon>Alphaproteobacteria</taxon>
        <taxon>Rhodobacterales</taxon>
        <taxon>Paracoccaceae</taxon>
        <taxon>Paracoccus</taxon>
    </lineage>
</organism>
<evidence type="ECO:0000313" key="1">
    <source>
        <dbReference type="EMBL" id="AGT08420.1"/>
    </source>
</evidence>
<sequence>MRFPNIAQNVLPGFDGAVTRYVSPEVQDKSWFTPHKSVIFVNGMDNDPNDHMTSANNLSLMLGCPVIGVYNKKGGFWPDVWQCITDKASLTGVQTGNANYNQRGFELYEALYQAQKRKNVMLTKEDFTYDLLSSNAASQALFALLAAPGGMLGTPLYCHSQGNLIGSNALSAVTLVKGAGSVQGLEVFSFGSPARGWPSGIKRVNNAYTFDFVSILDLTADWSSSKVGFKVAHGFDNYIAQDGEFVVNRFRTGGWGMTFNMDEKGLAKFCVTLGNNTRRLRSIFDRLEKAHWSDSDDVAVAYVNLLSDDQLAGLQRTDPVFVGQLIRLLNAGYTASDEKAAIRRLQHAQSVPEPGVRV</sequence>
<dbReference type="EMBL" id="CP006650">
    <property type="protein sequence ID" value="AGT08420.1"/>
    <property type="molecule type" value="Genomic_DNA"/>
</dbReference>
<dbReference type="eggNOG" id="ENOG503135G">
    <property type="taxonomic scope" value="Bacteria"/>
</dbReference>
<proteinExistence type="predicted"/>
<accession>S5XY91</accession>
<dbReference type="KEGG" id="pami:JCM7686_1319"/>
<name>S5XY91_PARAH</name>
<evidence type="ECO:0000313" key="2">
    <source>
        <dbReference type="Proteomes" id="UP000015480"/>
    </source>
</evidence>
<dbReference type="AlphaFoldDB" id="S5XY91"/>
<protein>
    <submittedName>
        <fullName evidence="1">Uncharacterized protein</fullName>
    </submittedName>
</protein>
<reference evidence="1 2" key="1">
    <citation type="journal article" date="2014" name="BMC Genomics">
        <title>Architecture and functions of a multipartite genome of the methylotrophic bacterium Paracoccus aminophilus JCM 7686, containing primary and secondary chromids.</title>
        <authorList>
            <person name="Dziewit L."/>
            <person name="Czarnecki J."/>
            <person name="Wibberg D."/>
            <person name="Radlinska M."/>
            <person name="Mrozek P."/>
            <person name="Szymczak M."/>
            <person name="Schluter A."/>
            <person name="Puhler A."/>
            <person name="Bartosik D."/>
        </authorList>
    </citation>
    <scope>NUCLEOTIDE SEQUENCE [LARGE SCALE GENOMIC DNA]</scope>
    <source>
        <strain evidence="1">JCM 7686</strain>
    </source>
</reference>
<dbReference type="RefSeq" id="WP_020950058.1">
    <property type="nucleotide sequence ID" value="NC_022041.1"/>
</dbReference>
<dbReference type="HOGENOM" id="CLU_773494_0_0_5"/>
<dbReference type="PATRIC" id="fig|1367847.3.peg.1288"/>